<gene>
    <name evidence="2" type="ORF">E1301_Tti020686</name>
</gene>
<feature type="compositionally biased region" description="Acidic residues" evidence="1">
    <location>
        <begin position="62"/>
        <end position="72"/>
    </location>
</feature>
<organism evidence="2 3">
    <name type="scientific">Triplophysa tibetana</name>
    <dbReference type="NCBI Taxonomy" id="1572043"/>
    <lineage>
        <taxon>Eukaryota</taxon>
        <taxon>Metazoa</taxon>
        <taxon>Chordata</taxon>
        <taxon>Craniata</taxon>
        <taxon>Vertebrata</taxon>
        <taxon>Euteleostomi</taxon>
        <taxon>Actinopterygii</taxon>
        <taxon>Neopterygii</taxon>
        <taxon>Teleostei</taxon>
        <taxon>Ostariophysi</taxon>
        <taxon>Cypriniformes</taxon>
        <taxon>Nemacheilidae</taxon>
        <taxon>Triplophysa</taxon>
    </lineage>
</organism>
<dbReference type="EMBL" id="SOYY01000022">
    <property type="protein sequence ID" value="KAA0705150.1"/>
    <property type="molecule type" value="Genomic_DNA"/>
</dbReference>
<feature type="compositionally biased region" description="Polar residues" evidence="1">
    <location>
        <begin position="1"/>
        <end position="12"/>
    </location>
</feature>
<keyword evidence="3" id="KW-1185">Reference proteome</keyword>
<feature type="compositionally biased region" description="Basic and acidic residues" evidence="1">
    <location>
        <begin position="44"/>
        <end position="53"/>
    </location>
</feature>
<dbReference type="Proteomes" id="UP000324632">
    <property type="component" value="Chromosome 22"/>
</dbReference>
<feature type="region of interest" description="Disordered" evidence="1">
    <location>
        <begin position="44"/>
        <end position="105"/>
    </location>
</feature>
<evidence type="ECO:0000313" key="3">
    <source>
        <dbReference type="Proteomes" id="UP000324632"/>
    </source>
</evidence>
<reference evidence="2 3" key="1">
    <citation type="journal article" date="2019" name="Mol. Ecol. Resour.">
        <title>Chromosome-level genome assembly of Triplophysa tibetana, a fish adapted to the harsh high-altitude environment of the Tibetan Plateau.</title>
        <authorList>
            <person name="Yang X."/>
            <person name="Liu H."/>
            <person name="Ma Z."/>
            <person name="Zou Y."/>
            <person name="Zou M."/>
            <person name="Mao Y."/>
            <person name="Li X."/>
            <person name="Wang H."/>
            <person name="Chen T."/>
            <person name="Wang W."/>
            <person name="Yang R."/>
        </authorList>
    </citation>
    <scope>NUCLEOTIDE SEQUENCE [LARGE SCALE GENOMIC DNA]</scope>
    <source>
        <strain evidence="2">TTIB1903HZAU</strain>
        <tissue evidence="2">Muscle</tissue>
    </source>
</reference>
<accession>A0A5A9N614</accession>
<protein>
    <submittedName>
        <fullName evidence="2">Uncharacterized protein</fullName>
    </submittedName>
</protein>
<proteinExistence type="predicted"/>
<dbReference type="AlphaFoldDB" id="A0A5A9N614"/>
<comment type="caution">
    <text evidence="2">The sequence shown here is derived from an EMBL/GenBank/DDBJ whole genome shotgun (WGS) entry which is preliminary data.</text>
</comment>
<feature type="region of interest" description="Disordered" evidence="1">
    <location>
        <begin position="1"/>
        <end position="20"/>
    </location>
</feature>
<name>A0A5A9N614_9TELE</name>
<sequence length="133" mass="14891">MGQTEYLETSTARHPLGNQKEWWSYHKAMKRKSTDISSYFKKKSTEGGVKEMAGEQQRLSNSEEEEDGGEEQTEQHDKDTQPALVTEHNDEEKQTAAGQGQSAPLVTEVWQDTAKAGVRRVPGPTGEVTITWP</sequence>
<evidence type="ECO:0000313" key="2">
    <source>
        <dbReference type="EMBL" id="KAA0705150.1"/>
    </source>
</evidence>
<evidence type="ECO:0000256" key="1">
    <source>
        <dbReference type="SAM" id="MobiDB-lite"/>
    </source>
</evidence>